<evidence type="ECO:0000313" key="1">
    <source>
        <dbReference type="EMBL" id="CAK7925502.1"/>
    </source>
</evidence>
<dbReference type="Proteomes" id="UP001162060">
    <property type="component" value="Unassembled WGS sequence"/>
</dbReference>
<proteinExistence type="predicted"/>
<organism evidence="1 2">
    <name type="scientific">Peronospora matthiolae</name>
    <dbReference type="NCBI Taxonomy" id="2874970"/>
    <lineage>
        <taxon>Eukaryota</taxon>
        <taxon>Sar</taxon>
        <taxon>Stramenopiles</taxon>
        <taxon>Oomycota</taxon>
        <taxon>Peronosporomycetes</taxon>
        <taxon>Peronosporales</taxon>
        <taxon>Peronosporaceae</taxon>
        <taxon>Peronospora</taxon>
    </lineage>
</organism>
<evidence type="ECO:0000313" key="2">
    <source>
        <dbReference type="Proteomes" id="UP001162060"/>
    </source>
</evidence>
<gene>
    <name evidence="1" type="ORF">PM001_LOCUS10652</name>
</gene>
<comment type="caution">
    <text evidence="1">The sequence shown here is derived from an EMBL/GenBank/DDBJ whole genome shotgun (WGS) entry which is preliminary data.</text>
</comment>
<dbReference type="EMBL" id="CAKLBY020000087">
    <property type="protein sequence ID" value="CAK7925502.1"/>
    <property type="molecule type" value="Genomic_DNA"/>
</dbReference>
<reference evidence="1" key="1">
    <citation type="submission" date="2024-01" db="EMBL/GenBank/DDBJ databases">
        <authorList>
            <person name="Webb A."/>
        </authorList>
    </citation>
    <scope>NUCLEOTIDE SEQUENCE</scope>
    <source>
        <strain evidence="1">Pm1</strain>
    </source>
</reference>
<sequence>MRAKIHVKYGNVADRREDVEHYIETLDDHVLANQLTLLRLDDVDTLD</sequence>
<accession>A0AAV1TV65</accession>
<protein>
    <submittedName>
        <fullName evidence="1">Uncharacterized protein</fullName>
    </submittedName>
</protein>
<dbReference type="AlphaFoldDB" id="A0AAV1TV65"/>
<name>A0AAV1TV65_9STRA</name>